<dbReference type="Proteomes" id="UP000504603">
    <property type="component" value="Unplaced"/>
</dbReference>
<dbReference type="RefSeq" id="XP_022145129.1">
    <property type="nucleotide sequence ID" value="XM_022289437.1"/>
</dbReference>
<evidence type="ECO:0000313" key="3">
    <source>
        <dbReference type="RefSeq" id="XP_022145129.1"/>
    </source>
</evidence>
<dbReference type="KEGG" id="mcha:111014646"/>
<protein>
    <submittedName>
        <fullName evidence="3">Uncharacterized protein LOC111014646</fullName>
    </submittedName>
</protein>
<dbReference type="AlphaFoldDB" id="A0A6J1CUA7"/>
<keyword evidence="2" id="KW-1185">Reference proteome</keyword>
<feature type="region of interest" description="Disordered" evidence="1">
    <location>
        <begin position="1"/>
        <end position="56"/>
    </location>
</feature>
<feature type="compositionally biased region" description="Basic and acidic residues" evidence="1">
    <location>
        <begin position="81"/>
        <end position="98"/>
    </location>
</feature>
<accession>A0A6J1CUA7</accession>
<sequence length="223" mass="25436">MTPERSPRRSDDNCSAKRRLNLDDPQVGGPEDGTSQPNLERQEGLPEAHALTTPEPLQKQFAVLEDKVEGMLQRMTQVLRQYERQESDEVPLVRDPRKGKGPAQSETEESTNSAGSKLRIGGNTRRRTQIFDSQKMKKQHKYSAPNGGRSDHDDRNSEPVSLDKGKPADQPESSEKRHNQKEKGFDLEELLDQADSPFTEEIMREKVPPKFKLPTVKQRQDFY</sequence>
<gene>
    <name evidence="3" type="primary">LOC111014646</name>
</gene>
<feature type="compositionally biased region" description="Basic and acidic residues" evidence="1">
    <location>
        <begin position="149"/>
        <end position="186"/>
    </location>
</feature>
<name>A0A6J1CUA7_MOMCH</name>
<organism evidence="2 3">
    <name type="scientific">Momordica charantia</name>
    <name type="common">Bitter gourd</name>
    <name type="synonym">Balsam pear</name>
    <dbReference type="NCBI Taxonomy" id="3673"/>
    <lineage>
        <taxon>Eukaryota</taxon>
        <taxon>Viridiplantae</taxon>
        <taxon>Streptophyta</taxon>
        <taxon>Embryophyta</taxon>
        <taxon>Tracheophyta</taxon>
        <taxon>Spermatophyta</taxon>
        <taxon>Magnoliopsida</taxon>
        <taxon>eudicotyledons</taxon>
        <taxon>Gunneridae</taxon>
        <taxon>Pentapetalae</taxon>
        <taxon>rosids</taxon>
        <taxon>fabids</taxon>
        <taxon>Cucurbitales</taxon>
        <taxon>Cucurbitaceae</taxon>
        <taxon>Momordiceae</taxon>
        <taxon>Momordica</taxon>
    </lineage>
</organism>
<reference evidence="3" key="1">
    <citation type="submission" date="2025-08" db="UniProtKB">
        <authorList>
            <consortium name="RefSeq"/>
        </authorList>
    </citation>
    <scope>IDENTIFICATION</scope>
    <source>
        <strain evidence="3">OHB3-1</strain>
    </source>
</reference>
<proteinExistence type="predicted"/>
<feature type="region of interest" description="Disordered" evidence="1">
    <location>
        <begin position="79"/>
        <end position="191"/>
    </location>
</feature>
<dbReference type="GeneID" id="111014646"/>
<feature type="compositionally biased region" description="Basic and acidic residues" evidence="1">
    <location>
        <begin position="1"/>
        <end position="15"/>
    </location>
</feature>
<evidence type="ECO:0000313" key="2">
    <source>
        <dbReference type="Proteomes" id="UP000504603"/>
    </source>
</evidence>
<evidence type="ECO:0000256" key="1">
    <source>
        <dbReference type="SAM" id="MobiDB-lite"/>
    </source>
</evidence>